<dbReference type="AlphaFoldDB" id="A0A6M2E1A4"/>
<dbReference type="EMBL" id="GIIL01007944">
    <property type="protein sequence ID" value="NOV51670.1"/>
    <property type="molecule type" value="Transcribed_RNA"/>
</dbReference>
<proteinExistence type="predicted"/>
<accession>A0A6M2E1A4</accession>
<evidence type="ECO:0000313" key="1">
    <source>
        <dbReference type="EMBL" id="NOV51670.1"/>
    </source>
</evidence>
<protein>
    <submittedName>
        <fullName evidence="1">Putative secreted protein</fullName>
    </submittedName>
</protein>
<reference evidence="1" key="1">
    <citation type="submission" date="2020-03" db="EMBL/GenBank/DDBJ databases">
        <title>Transcriptomic Profiling of the Digestive Tract of the Rat Flea, Xenopsylla cheopis, Following Blood Feeding and Infection with Yersinia pestis.</title>
        <authorList>
            <person name="Bland D.M."/>
            <person name="Martens C.A."/>
            <person name="Virtaneva K."/>
            <person name="Kanakabandi K."/>
            <person name="Long D."/>
            <person name="Rosenke R."/>
            <person name="Saturday G.A."/>
            <person name="Hoyt F.H."/>
            <person name="Bruno D.P."/>
            <person name="Ribeiro J.M.C."/>
            <person name="Hinnebusch J."/>
        </authorList>
    </citation>
    <scope>NUCLEOTIDE SEQUENCE</scope>
</reference>
<sequence length="120" mass="13232">MLKMIILKRALKEAGAMMIDTLVVVTNINIVVVVNTAHLLRTAGIGTIIVVHQRVKISIISPPVEINIDLQMEILIIDPALIGIIANPPQMTRKDQEIPVMTGAITEVQKNLESRSQDYN</sequence>
<organism evidence="1">
    <name type="scientific">Xenopsylla cheopis</name>
    <name type="common">Oriental rat flea</name>
    <name type="synonym">Pulex cheopis</name>
    <dbReference type="NCBI Taxonomy" id="163159"/>
    <lineage>
        <taxon>Eukaryota</taxon>
        <taxon>Metazoa</taxon>
        <taxon>Ecdysozoa</taxon>
        <taxon>Arthropoda</taxon>
        <taxon>Hexapoda</taxon>
        <taxon>Insecta</taxon>
        <taxon>Pterygota</taxon>
        <taxon>Neoptera</taxon>
        <taxon>Endopterygota</taxon>
        <taxon>Siphonaptera</taxon>
        <taxon>Pulicidae</taxon>
        <taxon>Xenopsyllinae</taxon>
        <taxon>Xenopsylla</taxon>
    </lineage>
</organism>
<name>A0A6M2E1A4_XENCH</name>